<organism evidence="3">
    <name type="scientific">mine drainage metagenome</name>
    <dbReference type="NCBI Taxonomy" id="410659"/>
    <lineage>
        <taxon>unclassified sequences</taxon>
        <taxon>metagenomes</taxon>
        <taxon>ecological metagenomes</taxon>
    </lineage>
</organism>
<feature type="transmembrane region" description="Helical" evidence="1">
    <location>
        <begin position="204"/>
        <end position="222"/>
    </location>
</feature>
<dbReference type="PANTHER" id="PTHR34473">
    <property type="entry name" value="UPF0699 TRANSMEMBRANE PROTEIN YDBS"/>
    <property type="match status" value="1"/>
</dbReference>
<feature type="domain" description="YdbS-like PH" evidence="2">
    <location>
        <begin position="63"/>
        <end position="141"/>
    </location>
</feature>
<keyword evidence="1" id="KW-1133">Transmembrane helix</keyword>
<dbReference type="PANTHER" id="PTHR34473:SF2">
    <property type="entry name" value="UPF0699 TRANSMEMBRANE PROTEIN YDBT"/>
    <property type="match status" value="1"/>
</dbReference>
<dbReference type="Pfam" id="PF03703">
    <property type="entry name" value="bPH_2"/>
    <property type="match status" value="3"/>
</dbReference>
<dbReference type="EMBL" id="MLJW01001236">
    <property type="protein sequence ID" value="OIQ79312.1"/>
    <property type="molecule type" value="Genomic_DNA"/>
</dbReference>
<reference evidence="3" key="1">
    <citation type="submission" date="2016-10" db="EMBL/GenBank/DDBJ databases">
        <title>Sequence of Gallionella enrichment culture.</title>
        <authorList>
            <person name="Poehlein A."/>
            <person name="Muehling M."/>
            <person name="Daniel R."/>
        </authorList>
    </citation>
    <scope>NUCLEOTIDE SEQUENCE</scope>
</reference>
<evidence type="ECO:0000256" key="1">
    <source>
        <dbReference type="SAM" id="Phobius"/>
    </source>
</evidence>
<dbReference type="InterPro" id="IPR005182">
    <property type="entry name" value="YdbS-like_PH"/>
</dbReference>
<gene>
    <name evidence="3" type="ORF">GALL_389510</name>
</gene>
<feature type="domain" description="YdbS-like PH" evidence="2">
    <location>
        <begin position="231"/>
        <end position="322"/>
    </location>
</feature>
<proteinExistence type="predicted"/>
<name>A0A1J5Q7E1_9ZZZZ</name>
<comment type="caution">
    <text evidence="3">The sequence shown here is derived from an EMBL/GenBank/DDBJ whole genome shotgun (WGS) entry which is preliminary data.</text>
</comment>
<dbReference type="AlphaFoldDB" id="A0A1J5Q7E1"/>
<sequence>MHPITPVLKGWQIVAVLLVIAGNQVGDNVVNAQRFLSGGGWRWVLLVLAATAVVGGAWASLAWRMTSYAIDEQAVHLRSGILLRQRRQARLDRLQAVDVVKPFLGRLFGLAKLTLEVAGGSGSAVELAFLKESEADALRAELLARAAGIHHSASDDPAPVAPEQQVFELAPTRLIGSLLLSSTTFVLVPALIGLTVWALRIHEVAPVLAMLPAVLGVGSALWSRFAREFGFRAAISPDGIRLRHGLLEQRAQTVPPGRVQAVRVTQGPLWRRQDWWRVQINVAGYGSREGAENANVLLPVGSRVEALHAIWLVLPDLGVPDPRETLHVALSGSGAEHGFLTMPRRSRWLDPWGWRRRGVLVTDRALLIRSGWFVRHLILVPHERTQSLALQQGPWQRALGVASVTVHSTPGPVSPVIAHLDAADATRLLTEQADRARVARAGAGPEQWMSRSASRVVDRA</sequence>
<feature type="transmembrane region" description="Helical" evidence="1">
    <location>
        <begin position="174"/>
        <end position="198"/>
    </location>
</feature>
<keyword evidence="1" id="KW-0472">Membrane</keyword>
<accession>A0A1J5Q7E1</accession>
<dbReference type="InterPro" id="IPR014529">
    <property type="entry name" value="UCP026631"/>
</dbReference>
<dbReference type="PIRSF" id="PIRSF026631">
    <property type="entry name" value="UCP026631"/>
    <property type="match status" value="1"/>
</dbReference>
<feature type="domain" description="YdbS-like PH" evidence="2">
    <location>
        <begin position="354"/>
        <end position="429"/>
    </location>
</feature>
<keyword evidence="1" id="KW-0812">Transmembrane</keyword>
<protein>
    <submittedName>
        <fullName evidence="3">Bacterial membrane flanked domain protein</fullName>
    </submittedName>
</protein>
<evidence type="ECO:0000259" key="2">
    <source>
        <dbReference type="Pfam" id="PF03703"/>
    </source>
</evidence>
<feature type="transmembrane region" description="Helical" evidence="1">
    <location>
        <begin position="42"/>
        <end position="63"/>
    </location>
</feature>
<evidence type="ECO:0000313" key="3">
    <source>
        <dbReference type="EMBL" id="OIQ79312.1"/>
    </source>
</evidence>